<accession>A0AAQ3SN96</accession>
<gene>
    <name evidence="2" type="ORF">U9M48_007837</name>
</gene>
<feature type="region of interest" description="Disordered" evidence="1">
    <location>
        <begin position="142"/>
        <end position="161"/>
    </location>
</feature>
<feature type="region of interest" description="Disordered" evidence="1">
    <location>
        <begin position="87"/>
        <end position="109"/>
    </location>
</feature>
<sequence>MGVLMEEGWVVCRAFKKRTMHPPRSVAGAWDPSYSYCHDPILAAGGAAAHFKQELPELDGAAAAAATASALLQYSSRIAAELPQLESPPLQNQQGSQSHRALADGEGDHAATTDWRALDRFVASQLTPGGEENAGQGLHQQEEYCGKPPLGTTHGAGDNSEGSMDMAGLLLLDGVLHGEAGLLSSVADHACLHKNAARIIGKQLGGCTQNCTKNQNTQANINRINPLSFSSSSASLPFPSPSKHPVLTVAADIAAAAAAAAMD</sequence>
<dbReference type="Proteomes" id="UP001341281">
    <property type="component" value="Chromosome 02"/>
</dbReference>
<dbReference type="EMBL" id="CP144746">
    <property type="protein sequence ID" value="WVZ57454.1"/>
    <property type="molecule type" value="Genomic_DNA"/>
</dbReference>
<name>A0AAQ3SN96_PASNO</name>
<evidence type="ECO:0000313" key="2">
    <source>
        <dbReference type="EMBL" id="WVZ57454.1"/>
    </source>
</evidence>
<evidence type="ECO:0008006" key="4">
    <source>
        <dbReference type="Google" id="ProtNLM"/>
    </source>
</evidence>
<evidence type="ECO:0000256" key="1">
    <source>
        <dbReference type="SAM" id="MobiDB-lite"/>
    </source>
</evidence>
<proteinExistence type="predicted"/>
<evidence type="ECO:0000313" key="3">
    <source>
        <dbReference type="Proteomes" id="UP001341281"/>
    </source>
</evidence>
<reference evidence="2 3" key="1">
    <citation type="submission" date="2024-02" db="EMBL/GenBank/DDBJ databases">
        <title>High-quality chromosome-scale genome assembly of Pensacola bahiagrass (Paspalum notatum Flugge var. saurae).</title>
        <authorList>
            <person name="Vega J.M."/>
            <person name="Podio M."/>
            <person name="Orjuela J."/>
            <person name="Siena L.A."/>
            <person name="Pessino S.C."/>
            <person name="Combes M.C."/>
            <person name="Mariac C."/>
            <person name="Albertini E."/>
            <person name="Pupilli F."/>
            <person name="Ortiz J.P.A."/>
            <person name="Leblanc O."/>
        </authorList>
    </citation>
    <scope>NUCLEOTIDE SEQUENCE [LARGE SCALE GENOMIC DNA]</scope>
    <source>
        <strain evidence="2">R1</strain>
        <tissue evidence="2">Leaf</tissue>
    </source>
</reference>
<protein>
    <recommendedName>
        <fullName evidence="4">NAC domain-containing protein</fullName>
    </recommendedName>
</protein>
<organism evidence="2 3">
    <name type="scientific">Paspalum notatum var. saurae</name>
    <dbReference type="NCBI Taxonomy" id="547442"/>
    <lineage>
        <taxon>Eukaryota</taxon>
        <taxon>Viridiplantae</taxon>
        <taxon>Streptophyta</taxon>
        <taxon>Embryophyta</taxon>
        <taxon>Tracheophyta</taxon>
        <taxon>Spermatophyta</taxon>
        <taxon>Magnoliopsida</taxon>
        <taxon>Liliopsida</taxon>
        <taxon>Poales</taxon>
        <taxon>Poaceae</taxon>
        <taxon>PACMAD clade</taxon>
        <taxon>Panicoideae</taxon>
        <taxon>Andropogonodae</taxon>
        <taxon>Paspaleae</taxon>
        <taxon>Paspalinae</taxon>
        <taxon>Paspalum</taxon>
    </lineage>
</organism>
<dbReference type="AlphaFoldDB" id="A0AAQ3SN96"/>
<feature type="compositionally biased region" description="Polar residues" evidence="1">
    <location>
        <begin position="89"/>
        <end position="99"/>
    </location>
</feature>
<keyword evidence="3" id="KW-1185">Reference proteome</keyword>